<reference evidence="2" key="1">
    <citation type="submission" date="2015-07" db="EMBL/GenBank/DDBJ databases">
        <title>Draft Genome Sequences of Anaerolinea thermolimosa IMO-1, Bellilinea caldifistulae GOMI-1, Leptolinea tardivitalis YMTK-2, Levilinea saccharolytica KIBI-1,Longilinea arvoryzae KOME-1, Previously Described as Members of the Anaerolineaceae (Chloroflexi).</title>
        <authorList>
            <person name="Sekiguchi Y."/>
            <person name="Ohashi A."/>
            <person name="Matsuura N."/>
            <person name="Tourlousse M.D."/>
        </authorList>
    </citation>
    <scope>NUCLEOTIDE SEQUENCE [LARGE SCALE GENOMIC DNA]</scope>
    <source>
        <strain evidence="2">KOME-1</strain>
    </source>
</reference>
<organism evidence="2">
    <name type="scientific">Longilinea arvoryzae</name>
    <dbReference type="NCBI Taxonomy" id="360412"/>
    <lineage>
        <taxon>Bacteria</taxon>
        <taxon>Bacillati</taxon>
        <taxon>Chloroflexota</taxon>
        <taxon>Anaerolineae</taxon>
        <taxon>Anaerolineales</taxon>
        <taxon>Anaerolineaceae</taxon>
        <taxon>Longilinea</taxon>
    </lineage>
</organism>
<dbReference type="STRING" id="360412.LARV_00247"/>
<dbReference type="RefSeq" id="WP_075071928.1">
    <property type="nucleotide sequence ID" value="NZ_DF967972.1"/>
</dbReference>
<proteinExistence type="predicted"/>
<gene>
    <name evidence="2" type="ORF">LARV_00247</name>
</gene>
<dbReference type="EMBL" id="DF967972">
    <property type="protein sequence ID" value="GAP12511.1"/>
    <property type="molecule type" value="Genomic_DNA"/>
</dbReference>
<dbReference type="OrthoDB" id="263516at2"/>
<evidence type="ECO:0000313" key="2">
    <source>
        <dbReference type="EMBL" id="GAP12511.1"/>
    </source>
</evidence>
<evidence type="ECO:0000256" key="1">
    <source>
        <dbReference type="SAM" id="MobiDB-lite"/>
    </source>
</evidence>
<keyword evidence="3" id="KW-1185">Reference proteome</keyword>
<dbReference type="Proteomes" id="UP000055060">
    <property type="component" value="Unassembled WGS sequence"/>
</dbReference>
<evidence type="ECO:0000313" key="3">
    <source>
        <dbReference type="Proteomes" id="UP000055060"/>
    </source>
</evidence>
<name>A0A0S7B5R4_9CHLR</name>
<accession>A0A0S7B5R4</accession>
<feature type="compositionally biased region" description="Polar residues" evidence="1">
    <location>
        <begin position="42"/>
        <end position="54"/>
    </location>
</feature>
<protein>
    <submittedName>
        <fullName evidence="2">Uncharacterized protein</fullName>
    </submittedName>
</protein>
<feature type="compositionally biased region" description="Polar residues" evidence="1">
    <location>
        <begin position="64"/>
        <end position="77"/>
    </location>
</feature>
<dbReference type="PROSITE" id="PS51257">
    <property type="entry name" value="PROKAR_LIPOPROTEIN"/>
    <property type="match status" value="1"/>
</dbReference>
<feature type="region of interest" description="Disordered" evidence="1">
    <location>
        <begin position="40"/>
        <end position="78"/>
    </location>
</feature>
<dbReference type="AlphaFoldDB" id="A0A0S7B5R4"/>
<sequence>MSKRVLISIVVLVIAACLVLSVLAVVGVLSLVPVSSTVSTVETQATPNGQTPTGQIPAGPASTPVGQPSTGTPQASSEAGVEIPADVLNEMHSIEKQVEANRGLSLSGEITRTLLTPDQLRQRVIDEFLKDYTPEDMAVDQKVMNVFGLLPRDFDIKTLYTNLYSEQIAGYYDDKTNEMVVVQGQGFNGPERETYAHEFTHALQDSAYDLTNGLKTDEETCRKDSEYCAAVQSLIEGDATLSEQLWLYNDATQKDRDQIDEYYRNYKSPVYDSAPDFLKEDFLFPYDKGVNFVLGFYQQGGYPAVDKLYKNLPVSTEQIMHPERYPNDAPLKVDLPDFSAALGADWKEIERNNVGEWYTYLILAYGNAESYRLNQDQASKAAEGWGGDTYAVYSGPKDGDVALVYLSKWDTDADSQEFWQAFQEYAKDRWGKPSQSGSDRLEWSSTDTGAVLVEREANGQVLWVVAPDAQTIDTLVGQIPQ</sequence>